<evidence type="ECO:0000313" key="2">
    <source>
        <dbReference type="Proteomes" id="UP000472727"/>
    </source>
</evidence>
<name>A0A7C8UHH7_ORBOL</name>
<proteinExistence type="predicted"/>
<sequence>MMPVVFKNKLLDSKMGACGSGLMTNGNPAASWQAGRSRVLVPTNGAFRCPVAMVAGVLPIHAWKYMYLYLSMCRGMDGWTYTVEMHMGLEPCIGFPQSALARARDL</sequence>
<evidence type="ECO:0000313" key="1">
    <source>
        <dbReference type="EMBL" id="KAF3198508.1"/>
    </source>
</evidence>
<reference evidence="1 2" key="1">
    <citation type="submission" date="2019-06" db="EMBL/GenBank/DDBJ databases">
        <authorList>
            <person name="Palmer J.M."/>
        </authorList>
    </citation>
    <scope>NUCLEOTIDE SEQUENCE [LARGE SCALE GENOMIC DNA]</scope>
    <source>
        <strain evidence="1 2">TWF106</strain>
    </source>
</reference>
<comment type="caution">
    <text evidence="1">The sequence shown here is derived from an EMBL/GenBank/DDBJ whole genome shotgun (WGS) entry which is preliminary data.</text>
</comment>
<dbReference type="AlphaFoldDB" id="A0A7C8UHH7"/>
<accession>A0A7C8UHH7</accession>
<gene>
    <name evidence="1" type="ORF">TWF106_004578</name>
</gene>
<dbReference type="Proteomes" id="UP000472727">
    <property type="component" value="Unassembled WGS sequence"/>
</dbReference>
<organism evidence="1 2">
    <name type="scientific">Orbilia oligospora</name>
    <name type="common">Nematode-trapping fungus</name>
    <name type="synonym">Arthrobotrys oligospora</name>
    <dbReference type="NCBI Taxonomy" id="2813651"/>
    <lineage>
        <taxon>Eukaryota</taxon>
        <taxon>Fungi</taxon>
        <taxon>Dikarya</taxon>
        <taxon>Ascomycota</taxon>
        <taxon>Pezizomycotina</taxon>
        <taxon>Orbiliomycetes</taxon>
        <taxon>Orbiliales</taxon>
        <taxon>Orbiliaceae</taxon>
        <taxon>Orbilia</taxon>
    </lineage>
</organism>
<dbReference type="EMBL" id="WIWS01000206">
    <property type="protein sequence ID" value="KAF3198508.1"/>
    <property type="molecule type" value="Genomic_DNA"/>
</dbReference>
<protein>
    <submittedName>
        <fullName evidence="1">Uncharacterized protein</fullName>
    </submittedName>
</protein>